<dbReference type="EMBL" id="BAABIA010000006">
    <property type="protein sequence ID" value="GAA5143022.1"/>
    <property type="molecule type" value="Genomic_DNA"/>
</dbReference>
<keyword evidence="2" id="KW-1185">Reference proteome</keyword>
<gene>
    <name evidence="1" type="ORF">GCM10023213_29990</name>
</gene>
<dbReference type="Proteomes" id="UP001499852">
    <property type="component" value="Unassembled WGS sequence"/>
</dbReference>
<evidence type="ECO:0008006" key="3">
    <source>
        <dbReference type="Google" id="ProtNLM"/>
    </source>
</evidence>
<sequence length="372" mass="41141">MLPQVVFVQNSVHLAGAQKSLSRLLTAPAMQQHDPILLTGQKGWLTGHCEEHQVKWARLPFPASRSLPARLWGNRLFARRAASHLKEFLQPGRPVIIHTNDHPDSLLGLALAQALKAVPVLTLRTPGMSQRDFEKYRCGDHAHLIAVGDDLFNKVRPWISGQRPLTLVHNGVKEEEILPPIPWAADPPARILVLGSIIPRKGWQDLVEALLLLESRLPAGPLPKIDFLGDLLDSEPAAVLETSRLKRFEVTFLGVREDYRTCLRQYALAIHPSRSESFGMAALECVAAGVPLLAAATGLIPEFIHEGSFLFPPQQPETLALCLEALLQQTMPAIAADFRFEDAHAIVRERFSTPGTVRKIRNIYAGLLPARA</sequence>
<dbReference type="PANTHER" id="PTHR12526">
    <property type="entry name" value="GLYCOSYLTRANSFERASE"/>
    <property type="match status" value="1"/>
</dbReference>
<dbReference type="PANTHER" id="PTHR12526:SF637">
    <property type="entry name" value="GLYCOSYLTRANSFERASE EPSF-RELATED"/>
    <property type="match status" value="1"/>
</dbReference>
<name>A0ABP9PCX2_9BACT</name>
<dbReference type="CDD" id="cd03801">
    <property type="entry name" value="GT4_PimA-like"/>
    <property type="match status" value="1"/>
</dbReference>
<protein>
    <recommendedName>
        <fullName evidence="3">Glycosyltransferase involved in cell wall biosynthesis</fullName>
    </recommendedName>
</protein>
<dbReference type="Pfam" id="PF13692">
    <property type="entry name" value="Glyco_trans_1_4"/>
    <property type="match status" value="1"/>
</dbReference>
<organism evidence="1 2">
    <name type="scientific">Prosthecobacter algae</name>
    <dbReference type="NCBI Taxonomy" id="1144682"/>
    <lineage>
        <taxon>Bacteria</taxon>
        <taxon>Pseudomonadati</taxon>
        <taxon>Verrucomicrobiota</taxon>
        <taxon>Verrucomicrobiia</taxon>
        <taxon>Verrucomicrobiales</taxon>
        <taxon>Verrucomicrobiaceae</taxon>
        <taxon>Prosthecobacter</taxon>
    </lineage>
</organism>
<dbReference type="RefSeq" id="WP_345737187.1">
    <property type="nucleotide sequence ID" value="NZ_BAABIA010000006.1"/>
</dbReference>
<dbReference type="SUPFAM" id="SSF53756">
    <property type="entry name" value="UDP-Glycosyltransferase/glycogen phosphorylase"/>
    <property type="match status" value="1"/>
</dbReference>
<reference evidence="2" key="1">
    <citation type="journal article" date="2019" name="Int. J. Syst. Evol. Microbiol.">
        <title>The Global Catalogue of Microorganisms (GCM) 10K type strain sequencing project: providing services to taxonomists for standard genome sequencing and annotation.</title>
        <authorList>
            <consortium name="The Broad Institute Genomics Platform"/>
            <consortium name="The Broad Institute Genome Sequencing Center for Infectious Disease"/>
            <person name="Wu L."/>
            <person name="Ma J."/>
        </authorList>
    </citation>
    <scope>NUCLEOTIDE SEQUENCE [LARGE SCALE GENOMIC DNA]</scope>
    <source>
        <strain evidence="2">JCM 18053</strain>
    </source>
</reference>
<dbReference type="Gene3D" id="3.40.50.2000">
    <property type="entry name" value="Glycogen Phosphorylase B"/>
    <property type="match status" value="2"/>
</dbReference>
<comment type="caution">
    <text evidence="1">The sequence shown here is derived from an EMBL/GenBank/DDBJ whole genome shotgun (WGS) entry which is preliminary data.</text>
</comment>
<evidence type="ECO:0000313" key="1">
    <source>
        <dbReference type="EMBL" id="GAA5143022.1"/>
    </source>
</evidence>
<accession>A0ABP9PCX2</accession>
<proteinExistence type="predicted"/>
<evidence type="ECO:0000313" key="2">
    <source>
        <dbReference type="Proteomes" id="UP001499852"/>
    </source>
</evidence>